<name>X0WT82_9ZZZZ</name>
<keyword evidence="1" id="KW-0472">Membrane</keyword>
<keyword evidence="1" id="KW-1133">Transmembrane helix</keyword>
<feature type="transmembrane region" description="Helical" evidence="1">
    <location>
        <begin position="46"/>
        <end position="68"/>
    </location>
</feature>
<reference evidence="2" key="1">
    <citation type="journal article" date="2014" name="Front. Microbiol.">
        <title>High frequency of phylogenetically diverse reductive dehalogenase-homologous genes in deep subseafloor sedimentary metagenomes.</title>
        <authorList>
            <person name="Kawai M."/>
            <person name="Futagami T."/>
            <person name="Toyoda A."/>
            <person name="Takaki Y."/>
            <person name="Nishi S."/>
            <person name="Hori S."/>
            <person name="Arai W."/>
            <person name="Tsubouchi T."/>
            <person name="Morono Y."/>
            <person name="Uchiyama I."/>
            <person name="Ito T."/>
            <person name="Fujiyama A."/>
            <person name="Inagaki F."/>
            <person name="Takami H."/>
        </authorList>
    </citation>
    <scope>NUCLEOTIDE SEQUENCE</scope>
    <source>
        <strain evidence="2">Expedition CK06-06</strain>
    </source>
</reference>
<comment type="caution">
    <text evidence="2">The sequence shown here is derived from an EMBL/GenBank/DDBJ whole genome shotgun (WGS) entry which is preliminary data.</text>
</comment>
<organism evidence="2">
    <name type="scientific">marine sediment metagenome</name>
    <dbReference type="NCBI Taxonomy" id="412755"/>
    <lineage>
        <taxon>unclassified sequences</taxon>
        <taxon>metagenomes</taxon>
        <taxon>ecological metagenomes</taxon>
    </lineage>
</organism>
<sequence length="231" mass="25812">MQHITLGDVRKFIKRIYKEFKSHISAYAIIVTAILLITLTSKFGGWQGLTAIGTLGMGLAVFILEVLLPYIRKPRLMLTFDRKDKRYCREARILELKPKKQGQNQEKGESTHEITSFEPSLGEPYEIIPPSGLLGPNLLDVIPGTGVAGLTYTAVVYSDANRNAKSRKGISISSKKGYFIRIKVQNTGNSLAKKCQGVIADVSLVKKDSDEIKYFVPLVLHWANRSPRLFC</sequence>
<evidence type="ECO:0000256" key="1">
    <source>
        <dbReference type="SAM" id="Phobius"/>
    </source>
</evidence>
<protein>
    <submittedName>
        <fullName evidence="2">Uncharacterized protein</fullName>
    </submittedName>
</protein>
<proteinExistence type="predicted"/>
<accession>X0WT82</accession>
<feature type="transmembrane region" description="Helical" evidence="1">
    <location>
        <begin position="20"/>
        <end position="40"/>
    </location>
</feature>
<gene>
    <name evidence="2" type="ORF">S01H1_50507</name>
</gene>
<dbReference type="EMBL" id="BARS01032546">
    <property type="protein sequence ID" value="GAG15911.1"/>
    <property type="molecule type" value="Genomic_DNA"/>
</dbReference>
<dbReference type="AlphaFoldDB" id="X0WT82"/>
<evidence type="ECO:0000313" key="2">
    <source>
        <dbReference type="EMBL" id="GAG15911.1"/>
    </source>
</evidence>
<keyword evidence="1" id="KW-0812">Transmembrane</keyword>
<feature type="non-terminal residue" evidence="2">
    <location>
        <position position="231"/>
    </location>
</feature>